<accession>A0A6A3MK58</accession>
<feature type="region of interest" description="Disordered" evidence="1">
    <location>
        <begin position="55"/>
        <end position="78"/>
    </location>
</feature>
<reference evidence="3 4" key="1">
    <citation type="submission" date="2018-09" db="EMBL/GenBank/DDBJ databases">
        <title>Genomic investigation of the strawberry pathogen Phytophthora fragariae indicates pathogenicity is determined by transcriptional variation in three key races.</title>
        <authorList>
            <person name="Adams T.M."/>
            <person name="Armitage A.D."/>
            <person name="Sobczyk M.K."/>
            <person name="Bates H.J."/>
            <person name="Dunwell J.M."/>
            <person name="Nellist C.F."/>
            <person name="Harrison R.J."/>
        </authorList>
    </citation>
    <scope>NUCLEOTIDE SEQUENCE [LARGE SCALE GENOMIC DNA]</scope>
    <source>
        <strain evidence="3 4">SCRP249</strain>
    </source>
</reference>
<evidence type="ECO:0000256" key="1">
    <source>
        <dbReference type="SAM" id="MobiDB-lite"/>
    </source>
</evidence>
<dbReference type="Gene3D" id="1.10.340.70">
    <property type="match status" value="1"/>
</dbReference>
<feature type="compositionally biased region" description="Basic and acidic residues" evidence="1">
    <location>
        <begin position="1"/>
        <end position="10"/>
    </location>
</feature>
<comment type="caution">
    <text evidence="3">The sequence shown here is derived from an EMBL/GenBank/DDBJ whole genome shotgun (WGS) entry which is preliminary data.</text>
</comment>
<sequence length="238" mass="26383">MPRSAKEVTEVAKSSKSAMGTAVTEKTAKKTPGMSTETVTVSEVHEMTSVAAELMSPTQERTTTTTTAATTKEAARRRTAQRVQEVTEARTGENEVSSARQKLTVAALGDATLDEYEETTPAEPTLQVTDKEIADAQQHSRLVQQLLKDGIYQDMKIGRAYGLVTIETPHGKRVVLPPALWAAVFKKMHGSVWAGHLRGPHTYGRVARLYWWPRLQREVNQWVRGCQECGSRKAHRAR</sequence>
<dbReference type="EMBL" id="QXFV01000651">
    <property type="protein sequence ID" value="KAE9031892.1"/>
    <property type="molecule type" value="Genomic_DNA"/>
</dbReference>
<protein>
    <recommendedName>
        <fullName evidence="2">Integrase zinc-binding domain-containing protein</fullName>
    </recommendedName>
</protein>
<name>A0A6A3MK58_9STRA</name>
<dbReference type="AlphaFoldDB" id="A0A6A3MK58"/>
<proteinExistence type="predicted"/>
<evidence type="ECO:0000313" key="3">
    <source>
        <dbReference type="EMBL" id="KAE9031892.1"/>
    </source>
</evidence>
<evidence type="ECO:0000313" key="4">
    <source>
        <dbReference type="Proteomes" id="UP000429607"/>
    </source>
</evidence>
<dbReference type="InterPro" id="IPR041588">
    <property type="entry name" value="Integrase_H2C2"/>
</dbReference>
<dbReference type="Proteomes" id="UP000429607">
    <property type="component" value="Unassembled WGS sequence"/>
</dbReference>
<dbReference type="Pfam" id="PF17921">
    <property type="entry name" value="Integrase_H2C2"/>
    <property type="match status" value="1"/>
</dbReference>
<organism evidence="3 4">
    <name type="scientific">Phytophthora rubi</name>
    <dbReference type="NCBI Taxonomy" id="129364"/>
    <lineage>
        <taxon>Eukaryota</taxon>
        <taxon>Sar</taxon>
        <taxon>Stramenopiles</taxon>
        <taxon>Oomycota</taxon>
        <taxon>Peronosporomycetes</taxon>
        <taxon>Peronosporales</taxon>
        <taxon>Peronosporaceae</taxon>
        <taxon>Phytophthora</taxon>
    </lineage>
</organism>
<gene>
    <name evidence="3" type="ORF">PR001_g10850</name>
</gene>
<feature type="domain" description="Integrase zinc-binding" evidence="2">
    <location>
        <begin position="177"/>
        <end position="234"/>
    </location>
</feature>
<evidence type="ECO:0000259" key="2">
    <source>
        <dbReference type="Pfam" id="PF17921"/>
    </source>
</evidence>
<feature type="compositionally biased region" description="Low complexity" evidence="1">
    <location>
        <begin position="58"/>
        <end position="72"/>
    </location>
</feature>
<feature type="region of interest" description="Disordered" evidence="1">
    <location>
        <begin position="1"/>
        <end position="36"/>
    </location>
</feature>